<dbReference type="PANTHER" id="PTHR46383">
    <property type="entry name" value="ASPARTATE AMINOTRANSFERASE"/>
    <property type="match status" value="1"/>
</dbReference>
<dbReference type="GO" id="GO:0006520">
    <property type="term" value="P:amino acid metabolic process"/>
    <property type="evidence" value="ECO:0007669"/>
    <property type="project" value="InterPro"/>
</dbReference>
<comment type="similarity">
    <text evidence="2">Belongs to the class-I pyridoxal-phosphate-dependent aminotransferase family.</text>
</comment>
<comment type="caution">
    <text evidence="8">The sequence shown here is derived from an EMBL/GenBank/DDBJ whole genome shotgun (WGS) entry which is preliminary data.</text>
</comment>
<dbReference type="GO" id="GO:0030170">
    <property type="term" value="F:pyridoxal phosphate binding"/>
    <property type="evidence" value="ECO:0007669"/>
    <property type="project" value="InterPro"/>
</dbReference>
<evidence type="ECO:0000313" key="8">
    <source>
        <dbReference type="EMBL" id="RSN67680.1"/>
    </source>
</evidence>
<dbReference type="Gene3D" id="3.40.640.10">
    <property type="entry name" value="Type I PLP-dependent aspartate aminotransferase-like (Major domain)"/>
    <property type="match status" value="1"/>
</dbReference>
<proteinExistence type="inferred from homology"/>
<feature type="domain" description="Aminotransferase class I/classII large" evidence="7">
    <location>
        <begin position="29"/>
        <end position="351"/>
    </location>
</feature>
<gene>
    <name evidence="8" type="ORF">D9Q81_07760</name>
</gene>
<evidence type="ECO:0000313" key="9">
    <source>
        <dbReference type="Proteomes" id="UP000278149"/>
    </source>
</evidence>
<dbReference type="InterPro" id="IPR050596">
    <property type="entry name" value="AspAT/PAT-like"/>
</dbReference>
<evidence type="ECO:0000256" key="2">
    <source>
        <dbReference type="ARBA" id="ARBA00007441"/>
    </source>
</evidence>
<dbReference type="SUPFAM" id="SSF53383">
    <property type="entry name" value="PLP-dependent transferases"/>
    <property type="match status" value="1"/>
</dbReference>
<keyword evidence="4 8" id="KW-0032">Aminotransferase</keyword>
<comment type="subunit">
    <text evidence="3">Homodimer.</text>
</comment>
<organism evidence="8 9">
    <name type="scientific">Candidatus Korarchaeum cryptofilum</name>
    <dbReference type="NCBI Taxonomy" id="498846"/>
    <lineage>
        <taxon>Archaea</taxon>
        <taxon>Thermoproteota</taxon>
        <taxon>Candidatus Korarchaeia</taxon>
        <taxon>Candidatus Korarchaeales</taxon>
        <taxon>Candidatus Korarchaeaceae</taxon>
        <taxon>Candidatus Korarchaeum</taxon>
    </lineage>
</organism>
<sequence>MLDVTDVFRICSERRREGRRVIDAHIGEPSHPPPVRISEILRGIGDVGSKYMPFEGLRETRERISKFARDFLGRDIDPDGVFVTNGGAQALTSTLMVLRGRKILLPAPGFTQYFDNARIMGFSFATYNSAAEDPVDEILGKLGDAGAVLINYPNNPTGFVPEKDVLMELWDELRRRNVLLINDAAYSQIYFDSRPEVPGDVIIDTFSKTFGVPGLRLGYVYWGLEERKKIFDAVYITSAGVSEISQIVLNSLLDSLTEDYLEKVRSHYKRKRDKIIELMEDFSFPHPRGAFYIFASHKKLRDSKELALRLLQRDPAVGIVPGDVFMGDRGSFRICYSLLSDDEAEEMVEIILEEIHKM</sequence>
<name>A0A429G1H0_9CREN</name>
<evidence type="ECO:0000256" key="4">
    <source>
        <dbReference type="ARBA" id="ARBA00022576"/>
    </source>
</evidence>
<evidence type="ECO:0000256" key="1">
    <source>
        <dbReference type="ARBA" id="ARBA00001933"/>
    </source>
</evidence>
<dbReference type="AlphaFoldDB" id="A0A429G1H0"/>
<evidence type="ECO:0000259" key="7">
    <source>
        <dbReference type="Pfam" id="PF00155"/>
    </source>
</evidence>
<dbReference type="Proteomes" id="UP000278149">
    <property type="component" value="Unassembled WGS sequence"/>
</dbReference>
<dbReference type="CDD" id="cd00609">
    <property type="entry name" value="AAT_like"/>
    <property type="match status" value="1"/>
</dbReference>
<dbReference type="InterPro" id="IPR015421">
    <property type="entry name" value="PyrdxlP-dep_Trfase_major"/>
</dbReference>
<dbReference type="PANTHER" id="PTHR46383:SF1">
    <property type="entry name" value="ASPARTATE AMINOTRANSFERASE"/>
    <property type="match status" value="1"/>
</dbReference>
<protein>
    <submittedName>
        <fullName evidence="8">Pyridoxal phosphate-dependent aminotransferase</fullName>
    </submittedName>
</protein>
<dbReference type="InterPro" id="IPR004839">
    <property type="entry name" value="Aminotransferase_I/II_large"/>
</dbReference>
<accession>A0A429G1H0</accession>
<dbReference type="Pfam" id="PF00155">
    <property type="entry name" value="Aminotran_1_2"/>
    <property type="match status" value="1"/>
</dbReference>
<comment type="cofactor">
    <cofactor evidence="1">
        <name>pyridoxal 5'-phosphate</name>
        <dbReference type="ChEBI" id="CHEBI:597326"/>
    </cofactor>
</comment>
<dbReference type="InterPro" id="IPR015424">
    <property type="entry name" value="PyrdxlP-dep_Trfase"/>
</dbReference>
<keyword evidence="6" id="KW-0663">Pyridoxal phosphate</keyword>
<evidence type="ECO:0000256" key="3">
    <source>
        <dbReference type="ARBA" id="ARBA00011738"/>
    </source>
</evidence>
<keyword evidence="5 8" id="KW-0808">Transferase</keyword>
<reference evidence="8 9" key="1">
    <citation type="submission" date="2018-10" db="EMBL/GenBank/DDBJ databases">
        <title>Co-occurring genomic capacity for anaerobic methane metabolism and dissimilatory sulfite reduction discovered in the Korarchaeota.</title>
        <authorList>
            <person name="Mckay L.J."/>
            <person name="Dlakic M."/>
            <person name="Fields M.W."/>
            <person name="Delmont T.O."/>
            <person name="Eren A.M."/>
            <person name="Jay Z.J."/>
            <person name="Klingelsmith K.B."/>
            <person name="Rusch D.B."/>
            <person name="Inskeep W.P."/>
        </authorList>
    </citation>
    <scope>NUCLEOTIDE SEQUENCE [LARGE SCALE GENOMIC DNA]</scope>
    <source>
        <strain evidence="8 9">WS</strain>
    </source>
</reference>
<dbReference type="GO" id="GO:0008483">
    <property type="term" value="F:transaminase activity"/>
    <property type="evidence" value="ECO:0007669"/>
    <property type="project" value="UniProtKB-KW"/>
</dbReference>
<dbReference type="EMBL" id="RCOR01000042">
    <property type="protein sequence ID" value="RSN67680.1"/>
    <property type="molecule type" value="Genomic_DNA"/>
</dbReference>
<evidence type="ECO:0000256" key="5">
    <source>
        <dbReference type="ARBA" id="ARBA00022679"/>
    </source>
</evidence>
<evidence type="ECO:0000256" key="6">
    <source>
        <dbReference type="ARBA" id="ARBA00022898"/>
    </source>
</evidence>